<dbReference type="Pfam" id="PF04116">
    <property type="entry name" value="FA_hydroxylase"/>
    <property type="match status" value="1"/>
</dbReference>
<keyword evidence="4 6" id="KW-0472">Membrane</keyword>
<evidence type="ECO:0000256" key="6">
    <source>
        <dbReference type="SAM" id="Phobius"/>
    </source>
</evidence>
<evidence type="ECO:0000259" key="7">
    <source>
        <dbReference type="Pfam" id="PF04116"/>
    </source>
</evidence>
<gene>
    <name evidence="8" type="ORF">L2Y54_08525</name>
</gene>
<dbReference type="InterPro" id="IPR050307">
    <property type="entry name" value="Sterol_Desaturase_Related"/>
</dbReference>
<sequence length="300" mass="33568">MQQEPVIRMAMMLGVLAIMATWEWVAPRRALSVSKAYRWSNNFGVIALGTLLTRLVVPAGAVGLAVFVESQGWGLLQVVNLPLWLTVLIAIVVLDFTIWAQHVMFHAIPTLWRLHRMHHADLDIDVTTGLRFHPLEILLSFGIKATVIVALGVPAVAVLLFEIILSSLAMFNHSNVRMPLAVDRVLRLLIVTPDFHRVHHSWYPHETNSNFGFNLSVWDRMMGTYRAQPDDGHDGMTIGINQFRDPKWERLDKMLIQPFVGPTNSYPLNQRGEANLAQTPATPTAPAITRPASQPPSDAD</sequence>
<dbReference type="InterPro" id="IPR006694">
    <property type="entry name" value="Fatty_acid_hydroxylase"/>
</dbReference>
<keyword evidence="9" id="KW-1185">Reference proteome</keyword>
<dbReference type="Proteomes" id="UP001054801">
    <property type="component" value="Chromosome"/>
</dbReference>
<keyword evidence="2 6" id="KW-0812">Transmembrane</keyword>
<evidence type="ECO:0000313" key="8">
    <source>
        <dbReference type="EMBL" id="UJS26605.1"/>
    </source>
</evidence>
<protein>
    <submittedName>
        <fullName evidence="8">Sterol desaturase family protein</fullName>
    </submittedName>
</protein>
<feature type="transmembrane region" description="Helical" evidence="6">
    <location>
        <begin position="83"/>
        <end position="108"/>
    </location>
</feature>
<feature type="compositionally biased region" description="Low complexity" evidence="5">
    <location>
        <begin position="279"/>
        <end position="292"/>
    </location>
</feature>
<reference evidence="8" key="1">
    <citation type="journal article" date="2022" name="Microorganisms">
        <title>Two New Species of Filamentous Sulfur Bacteria of the Genus Thiothrix, Thiothrix winogradskyi sp. nov. and 'Candidatus Thiothrix sulfatifontis' sp. nov.</title>
        <authorList>
            <person name="Ravin N.V."/>
            <person name="Rossetti S."/>
            <person name="Beletsky A.V."/>
            <person name="Kadnikov V.V."/>
            <person name="Rudenko T.S."/>
            <person name="Smolyakov D.D."/>
            <person name="Moskvitina M.I."/>
            <person name="Gureeva M.V."/>
            <person name="Mardanov A.V."/>
            <person name="Grabovich M.Y."/>
        </authorList>
    </citation>
    <scope>NUCLEOTIDE SEQUENCE</scope>
    <source>
        <strain evidence="8">CT3</strain>
    </source>
</reference>
<evidence type="ECO:0000256" key="3">
    <source>
        <dbReference type="ARBA" id="ARBA00022989"/>
    </source>
</evidence>
<comment type="subcellular location">
    <subcellularLocation>
        <location evidence="1">Membrane</location>
    </subcellularLocation>
</comment>
<name>A0ABY3T5U5_9GAMM</name>
<evidence type="ECO:0000313" key="9">
    <source>
        <dbReference type="Proteomes" id="UP001054801"/>
    </source>
</evidence>
<feature type="transmembrane region" description="Helical" evidence="6">
    <location>
        <begin position="147"/>
        <end position="171"/>
    </location>
</feature>
<accession>A0ABY3T5U5</accession>
<proteinExistence type="predicted"/>
<organism evidence="8 9">
    <name type="scientific">Thiothrix winogradskyi</name>
    <dbReference type="NCBI Taxonomy" id="96472"/>
    <lineage>
        <taxon>Bacteria</taxon>
        <taxon>Pseudomonadati</taxon>
        <taxon>Pseudomonadota</taxon>
        <taxon>Gammaproteobacteria</taxon>
        <taxon>Thiotrichales</taxon>
        <taxon>Thiotrichaceae</taxon>
        <taxon>Thiothrix</taxon>
    </lineage>
</organism>
<dbReference type="PANTHER" id="PTHR11863">
    <property type="entry name" value="STEROL DESATURASE"/>
    <property type="match status" value="1"/>
</dbReference>
<feature type="transmembrane region" description="Helical" evidence="6">
    <location>
        <begin position="45"/>
        <end position="68"/>
    </location>
</feature>
<feature type="transmembrane region" description="Helical" evidence="6">
    <location>
        <begin position="6"/>
        <end position="25"/>
    </location>
</feature>
<keyword evidence="3 6" id="KW-1133">Transmembrane helix</keyword>
<evidence type="ECO:0000256" key="2">
    <source>
        <dbReference type="ARBA" id="ARBA00022692"/>
    </source>
</evidence>
<evidence type="ECO:0000256" key="4">
    <source>
        <dbReference type="ARBA" id="ARBA00023136"/>
    </source>
</evidence>
<feature type="domain" description="Fatty acid hydroxylase" evidence="7">
    <location>
        <begin position="87"/>
        <end position="224"/>
    </location>
</feature>
<dbReference type="EMBL" id="CP091244">
    <property type="protein sequence ID" value="UJS26605.1"/>
    <property type="molecule type" value="Genomic_DNA"/>
</dbReference>
<evidence type="ECO:0000256" key="1">
    <source>
        <dbReference type="ARBA" id="ARBA00004370"/>
    </source>
</evidence>
<feature type="region of interest" description="Disordered" evidence="5">
    <location>
        <begin position="275"/>
        <end position="300"/>
    </location>
</feature>
<evidence type="ECO:0000256" key="5">
    <source>
        <dbReference type="SAM" id="MobiDB-lite"/>
    </source>
</evidence>